<feature type="transmembrane region" description="Helical" evidence="5">
    <location>
        <begin position="105"/>
        <end position="126"/>
    </location>
</feature>
<protein>
    <recommendedName>
        <fullName evidence="6">TMEM205-like domain-containing protein</fullName>
    </recommendedName>
</protein>
<keyword evidence="3 5" id="KW-1133">Transmembrane helix</keyword>
<dbReference type="Proteomes" id="UP000193570">
    <property type="component" value="Unassembled WGS sequence"/>
</dbReference>
<feature type="transmembrane region" description="Helical" evidence="5">
    <location>
        <begin position="68"/>
        <end position="85"/>
    </location>
</feature>
<accession>A0A1X6Z504</accession>
<keyword evidence="4 5" id="KW-0472">Membrane</keyword>
<dbReference type="GO" id="GO:0016020">
    <property type="term" value="C:membrane"/>
    <property type="evidence" value="ECO:0007669"/>
    <property type="project" value="UniProtKB-SubCell"/>
</dbReference>
<evidence type="ECO:0000256" key="3">
    <source>
        <dbReference type="ARBA" id="ARBA00022989"/>
    </source>
</evidence>
<feature type="domain" description="TMEM205-like" evidence="6">
    <location>
        <begin position="7"/>
        <end position="98"/>
    </location>
</feature>
<proteinExistence type="predicted"/>
<dbReference type="OrthoDB" id="5741001at2"/>
<sequence length="129" mass="13300">MTALALLATGLLFGGMVLYSFGFAAFLLKNAEAAEAGRLLRAAFPQFYLFVIVAGAAAALLRLPSDGVGALLLGIVAVTTVPARQTLMPAINAASDAGASARFKWLHGASVALGLVQIVLVGWALLRFL</sequence>
<evidence type="ECO:0000256" key="1">
    <source>
        <dbReference type="ARBA" id="ARBA00004370"/>
    </source>
</evidence>
<dbReference type="Pfam" id="PF13664">
    <property type="entry name" value="DUF4149"/>
    <property type="match status" value="1"/>
</dbReference>
<evidence type="ECO:0000256" key="4">
    <source>
        <dbReference type="ARBA" id="ARBA00023136"/>
    </source>
</evidence>
<evidence type="ECO:0000256" key="5">
    <source>
        <dbReference type="SAM" id="Phobius"/>
    </source>
</evidence>
<evidence type="ECO:0000313" key="8">
    <source>
        <dbReference type="Proteomes" id="UP000193570"/>
    </source>
</evidence>
<keyword evidence="8" id="KW-1185">Reference proteome</keyword>
<reference evidence="7 8" key="1">
    <citation type="submission" date="2017-03" db="EMBL/GenBank/DDBJ databases">
        <authorList>
            <person name="Afonso C.L."/>
            <person name="Miller P.J."/>
            <person name="Scott M.A."/>
            <person name="Spackman E."/>
            <person name="Goraichik I."/>
            <person name="Dimitrov K.M."/>
            <person name="Suarez D.L."/>
            <person name="Swayne D.E."/>
        </authorList>
    </citation>
    <scope>NUCLEOTIDE SEQUENCE [LARGE SCALE GENOMIC DNA]</scope>
    <source>
        <strain evidence="7 8">CECT 8625</strain>
    </source>
</reference>
<keyword evidence="2 5" id="KW-0812">Transmembrane</keyword>
<organism evidence="7 8">
    <name type="scientific">Roseivivax jejudonensis</name>
    <dbReference type="NCBI Taxonomy" id="1529041"/>
    <lineage>
        <taxon>Bacteria</taxon>
        <taxon>Pseudomonadati</taxon>
        <taxon>Pseudomonadota</taxon>
        <taxon>Alphaproteobacteria</taxon>
        <taxon>Rhodobacterales</taxon>
        <taxon>Roseobacteraceae</taxon>
        <taxon>Roseivivax</taxon>
    </lineage>
</organism>
<dbReference type="RefSeq" id="WP_085791635.1">
    <property type="nucleotide sequence ID" value="NZ_FWFK01000003.1"/>
</dbReference>
<dbReference type="EMBL" id="FWFK01000003">
    <property type="protein sequence ID" value="SLN40567.1"/>
    <property type="molecule type" value="Genomic_DNA"/>
</dbReference>
<feature type="transmembrane region" description="Helical" evidence="5">
    <location>
        <begin position="43"/>
        <end position="61"/>
    </location>
</feature>
<evidence type="ECO:0000313" key="7">
    <source>
        <dbReference type="EMBL" id="SLN40567.1"/>
    </source>
</evidence>
<dbReference type="AlphaFoldDB" id="A0A1X6Z504"/>
<name>A0A1X6Z504_9RHOB</name>
<evidence type="ECO:0000259" key="6">
    <source>
        <dbReference type="Pfam" id="PF13664"/>
    </source>
</evidence>
<gene>
    <name evidence="7" type="ORF">ROJ8625_01916</name>
</gene>
<comment type="subcellular location">
    <subcellularLocation>
        <location evidence="1">Membrane</location>
    </subcellularLocation>
</comment>
<dbReference type="InterPro" id="IPR025423">
    <property type="entry name" value="TMEM205-like"/>
</dbReference>
<evidence type="ECO:0000256" key="2">
    <source>
        <dbReference type="ARBA" id="ARBA00022692"/>
    </source>
</evidence>